<dbReference type="InterPro" id="IPR000026">
    <property type="entry name" value="N1-like"/>
</dbReference>
<dbReference type="SUPFAM" id="SSF53933">
    <property type="entry name" value="Microbial ribonucleases"/>
    <property type="match status" value="1"/>
</dbReference>
<dbReference type="Gene3D" id="3.10.450.30">
    <property type="entry name" value="Microbial ribonucleases"/>
    <property type="match status" value="1"/>
</dbReference>
<keyword evidence="1" id="KW-0540">Nuclease</keyword>
<dbReference type="Proteomes" id="UP001430149">
    <property type="component" value="Unassembled WGS sequence"/>
</dbReference>
<name>A0ABS2K9A1_9GAMM</name>
<accession>A0ABS2K9A1</accession>
<sequence>MSVSRLISLLLLVLFVGGLVYWNRHTAQPSEMVSHGNVTLPTNNCPAFGGSLPSFLPPEACATLTRIMHNGPFPYSQDGVVFNNYEGLLPPEPRGFYHEYTVDTPGEHNRGTRRIITGGTPPSVFYYTGDHYHSFQLIQVYQ</sequence>
<dbReference type="EMBL" id="JADIKE010000039">
    <property type="protein sequence ID" value="MBM7127719.1"/>
    <property type="molecule type" value="Genomic_DNA"/>
</dbReference>
<gene>
    <name evidence="3" type="ORF">ISP19_20280</name>
</gene>
<dbReference type="Pfam" id="PF00545">
    <property type="entry name" value="Ribonuclease"/>
    <property type="match status" value="1"/>
</dbReference>
<keyword evidence="4" id="KW-1185">Reference proteome</keyword>
<protein>
    <submittedName>
        <fullName evidence="3">Ribonuclease</fullName>
    </submittedName>
</protein>
<dbReference type="RefSeq" id="WP_204684227.1">
    <property type="nucleotide sequence ID" value="NZ_BSNR01000014.1"/>
</dbReference>
<organism evidence="3 4">
    <name type="scientific">Dyella flava</name>
    <dbReference type="NCBI Taxonomy" id="1920170"/>
    <lineage>
        <taxon>Bacteria</taxon>
        <taxon>Pseudomonadati</taxon>
        <taxon>Pseudomonadota</taxon>
        <taxon>Gammaproteobacteria</taxon>
        <taxon>Lysobacterales</taxon>
        <taxon>Rhodanobacteraceae</taxon>
        <taxon>Dyella</taxon>
    </lineage>
</organism>
<evidence type="ECO:0000313" key="3">
    <source>
        <dbReference type="EMBL" id="MBM7127719.1"/>
    </source>
</evidence>
<dbReference type="InterPro" id="IPR016191">
    <property type="entry name" value="Ribonuclease/ribotoxin"/>
</dbReference>
<keyword evidence="2" id="KW-0378">Hydrolase</keyword>
<evidence type="ECO:0000256" key="2">
    <source>
        <dbReference type="ARBA" id="ARBA00022801"/>
    </source>
</evidence>
<proteinExistence type="predicted"/>
<reference evidence="3" key="1">
    <citation type="submission" date="2020-10" db="EMBL/GenBank/DDBJ databases">
        <title>Phylogeny of dyella-like bacteria.</title>
        <authorList>
            <person name="Fu J."/>
        </authorList>
    </citation>
    <scope>NUCLEOTIDE SEQUENCE</scope>
    <source>
        <strain evidence="3">DHOC52</strain>
    </source>
</reference>
<evidence type="ECO:0000313" key="4">
    <source>
        <dbReference type="Proteomes" id="UP001430149"/>
    </source>
</evidence>
<comment type="caution">
    <text evidence="3">The sequence shown here is derived from an EMBL/GenBank/DDBJ whole genome shotgun (WGS) entry which is preliminary data.</text>
</comment>
<evidence type="ECO:0000256" key="1">
    <source>
        <dbReference type="ARBA" id="ARBA00022722"/>
    </source>
</evidence>